<keyword evidence="8 11" id="KW-0067">ATP-binding</keyword>
<dbReference type="GO" id="GO:0000287">
    <property type="term" value="F:magnesium ion binding"/>
    <property type="evidence" value="ECO:0007669"/>
    <property type="project" value="UniProtKB-UniRule"/>
</dbReference>
<feature type="binding site" evidence="11">
    <location>
        <position position="8"/>
    </location>
    <ligand>
        <name>ATP</name>
        <dbReference type="ChEBI" id="CHEBI:30616"/>
    </ligand>
</feature>
<evidence type="ECO:0000256" key="6">
    <source>
        <dbReference type="ARBA" id="ARBA00022741"/>
    </source>
</evidence>
<evidence type="ECO:0000313" key="15">
    <source>
        <dbReference type="Proteomes" id="UP000298773"/>
    </source>
</evidence>
<evidence type="ECO:0000313" key="14">
    <source>
        <dbReference type="EMBL" id="QCI21386.1"/>
    </source>
</evidence>
<organism evidence="14 15">
    <name type="scientific">Buchnera aphidicola</name>
    <name type="common">Hyadaphis tataricae</name>
    <dbReference type="NCBI Taxonomy" id="1241859"/>
    <lineage>
        <taxon>Bacteria</taxon>
        <taxon>Pseudomonadati</taxon>
        <taxon>Pseudomonadota</taxon>
        <taxon>Gammaproteobacteria</taxon>
        <taxon>Enterobacterales</taxon>
        <taxon>Erwiniaceae</taxon>
        <taxon>Buchnera</taxon>
    </lineage>
</organism>
<evidence type="ECO:0000259" key="13">
    <source>
        <dbReference type="Pfam" id="PF12627"/>
    </source>
</evidence>
<feature type="binding site" evidence="11">
    <location>
        <position position="137"/>
    </location>
    <ligand>
        <name>ATP</name>
        <dbReference type="ChEBI" id="CHEBI:30616"/>
    </ligand>
</feature>
<evidence type="ECO:0000256" key="2">
    <source>
        <dbReference type="ARBA" id="ARBA00022679"/>
    </source>
</evidence>
<keyword evidence="7 11" id="KW-0692">RNA repair</keyword>
<dbReference type="Pfam" id="PF01743">
    <property type="entry name" value="PolyA_pol"/>
    <property type="match status" value="1"/>
</dbReference>
<dbReference type="Gene3D" id="3.30.460.10">
    <property type="entry name" value="Beta Polymerase, domain 2"/>
    <property type="match status" value="1"/>
</dbReference>
<dbReference type="SUPFAM" id="SSF81301">
    <property type="entry name" value="Nucleotidyltransferase"/>
    <property type="match status" value="1"/>
</dbReference>
<feature type="binding site" evidence="11">
    <location>
        <position position="11"/>
    </location>
    <ligand>
        <name>CTP</name>
        <dbReference type="ChEBI" id="CHEBI:37563"/>
    </ligand>
</feature>
<evidence type="ECO:0000256" key="10">
    <source>
        <dbReference type="ARBA" id="ARBA00022884"/>
    </source>
</evidence>
<dbReference type="Pfam" id="PF12627">
    <property type="entry name" value="PolyA_pol_RNAbd"/>
    <property type="match status" value="1"/>
</dbReference>
<keyword evidence="6 11" id="KW-0547">Nucleotide-binding</keyword>
<dbReference type="GO" id="GO:0004810">
    <property type="term" value="F:CCA tRNA nucleotidyltransferase activity"/>
    <property type="evidence" value="ECO:0007669"/>
    <property type="project" value="UniProtKB-UniRule"/>
</dbReference>
<feature type="binding site" evidence="11">
    <location>
        <position position="137"/>
    </location>
    <ligand>
        <name>CTP</name>
        <dbReference type="ChEBI" id="CHEBI:37563"/>
    </ligand>
</feature>
<dbReference type="OrthoDB" id="9805698at2"/>
<evidence type="ECO:0000256" key="3">
    <source>
        <dbReference type="ARBA" id="ARBA00022694"/>
    </source>
</evidence>
<keyword evidence="10 11" id="KW-0694">RNA-binding</keyword>
<dbReference type="CDD" id="cd05398">
    <property type="entry name" value="NT_ClassII-CCAase"/>
    <property type="match status" value="1"/>
</dbReference>
<dbReference type="PANTHER" id="PTHR47545">
    <property type="entry name" value="MULTIFUNCTIONAL CCA PROTEIN"/>
    <property type="match status" value="1"/>
</dbReference>
<dbReference type="GO" id="GO:0005524">
    <property type="term" value="F:ATP binding"/>
    <property type="evidence" value="ECO:0007669"/>
    <property type="project" value="UniProtKB-UniRule"/>
</dbReference>
<dbReference type="InterPro" id="IPR032828">
    <property type="entry name" value="PolyA_RNA-bd"/>
</dbReference>
<evidence type="ECO:0000259" key="12">
    <source>
        <dbReference type="Pfam" id="PF01743"/>
    </source>
</evidence>
<comment type="catalytic activity">
    <reaction evidence="11">
        <text>a tRNA with a 3' CCA end + 2 CTP + ATP = a tRNA with a 3' CCACCA end + 3 diphosphate</text>
        <dbReference type="Rhea" id="RHEA:76235"/>
        <dbReference type="Rhea" id="RHEA-COMP:10468"/>
        <dbReference type="Rhea" id="RHEA-COMP:18655"/>
        <dbReference type="ChEBI" id="CHEBI:30616"/>
        <dbReference type="ChEBI" id="CHEBI:33019"/>
        <dbReference type="ChEBI" id="CHEBI:37563"/>
        <dbReference type="ChEBI" id="CHEBI:83071"/>
        <dbReference type="ChEBI" id="CHEBI:195187"/>
    </reaction>
</comment>
<evidence type="ECO:0000256" key="1">
    <source>
        <dbReference type="ARBA" id="ARBA00001946"/>
    </source>
</evidence>
<reference evidence="14 15" key="2">
    <citation type="submission" date="2019-05" db="EMBL/GenBank/DDBJ databases">
        <title>Genome evolution of the obligate endosymbiont Buchnera aphidicola.</title>
        <authorList>
            <person name="Moran N.A."/>
        </authorList>
    </citation>
    <scope>NUCLEOTIDE SEQUENCE [LARGE SCALE GENOMIC DNA]</scope>
    <source>
        <strain evidence="14 15">Hta</strain>
    </source>
</reference>
<feature type="binding site" evidence="11">
    <location>
        <position position="21"/>
    </location>
    <ligand>
        <name>Mg(2+)</name>
        <dbReference type="ChEBI" id="CHEBI:18420"/>
    </ligand>
</feature>
<proteinExistence type="inferred from homology"/>
<keyword evidence="3 11" id="KW-0819">tRNA processing</keyword>
<comment type="miscellaneous">
    <text evidence="11">A single active site specifically recognizes both ATP and CTP and is responsible for their addition.</text>
</comment>
<evidence type="ECO:0000256" key="11">
    <source>
        <dbReference type="HAMAP-Rule" id="MF_01262"/>
    </source>
</evidence>
<dbReference type="PIRSF" id="PIRSF000813">
    <property type="entry name" value="CCA_bact"/>
    <property type="match status" value="1"/>
</dbReference>
<evidence type="ECO:0000256" key="8">
    <source>
        <dbReference type="ARBA" id="ARBA00022840"/>
    </source>
</evidence>
<evidence type="ECO:0000256" key="5">
    <source>
        <dbReference type="ARBA" id="ARBA00022723"/>
    </source>
</evidence>
<dbReference type="Proteomes" id="UP000298773">
    <property type="component" value="Chromosome"/>
</dbReference>
<feature type="domain" description="tRNA nucleotidyltransferase/poly(A) polymerase RNA and SrmB- binding" evidence="13">
    <location>
        <begin position="149"/>
        <end position="210"/>
    </location>
</feature>
<sequence>MKIYLVGGAVRDALLNLPVKDKDWVVVGGTEKMLLDKKFQQVGKDFPVFLHPKTHEEYALARKERKSGKGYTGFCTDSNANITLEEDLIRRDLTINAIAQDQNGKYIDPFHGIEDIKNRVIRHVSNSFSEDPLRVFRTARFAATLVHLGFCIAEETMVLMKIMVKNQELYYLTANRIWNETEKAFKTVSPHVYFQVLHLCKVLHFFFPKMYILYYKKSSLYLYRFNRWYHENFIFMGLAKISFYSKDIDVRFAYLCQFFLKKKIAINVSQDFYNKDAADFVKRLCQRFQIPSYIKEMAILNSGYRDFLNVIHTQSSKNIVLLFYKIDAWRKPERVKKLSFLNRFNYLNPFQSHVINFYSDCFLKQCFSITNEVSTKLIMKQGFTGIHIKHEIMRLRIQKLKLWRLKKNRI</sequence>
<dbReference type="InterPro" id="IPR050124">
    <property type="entry name" value="tRNA_CCA-adding_enzyme"/>
</dbReference>
<reference evidence="14 15" key="1">
    <citation type="submission" date="2018-12" db="EMBL/GenBank/DDBJ databases">
        <authorList>
            <person name="Chong R.A."/>
        </authorList>
    </citation>
    <scope>NUCLEOTIDE SEQUENCE [LARGE SCALE GENOMIC DNA]</scope>
    <source>
        <strain evidence="14 15">Hta</strain>
    </source>
</reference>
<comment type="function">
    <text evidence="11">Catalyzes the addition and repair of the essential 3'-terminal CCA sequence in tRNAs without using a nucleic acid template. Adds these three nucleotides in the order of C, C, and A to the tRNA nucleotide-73, using CTP and ATP as substrates and producing inorganic pyrophosphate. tRNA 3'-terminal CCA addition is required both for tRNA processing and repair. Also involved in tRNA surveillance by mediating tandem CCA addition to generate a CCACCA at the 3' terminus of unstable tRNAs. While stable tRNAs receive only 3'-terminal CCA, unstable tRNAs are marked with CCACCA and rapidly degraded.</text>
</comment>
<feature type="binding site" evidence="11">
    <location>
        <position position="91"/>
    </location>
    <ligand>
        <name>CTP</name>
        <dbReference type="ChEBI" id="CHEBI:37563"/>
    </ligand>
</feature>
<feature type="binding site" evidence="11">
    <location>
        <position position="23"/>
    </location>
    <ligand>
        <name>Mg(2+)</name>
        <dbReference type="ChEBI" id="CHEBI:18420"/>
    </ligand>
</feature>
<keyword evidence="2 11" id="KW-0808">Transferase</keyword>
<dbReference type="AlphaFoldDB" id="A0A4D6XVI3"/>
<dbReference type="NCBIfam" id="NF009813">
    <property type="entry name" value="PRK13298.1"/>
    <property type="match status" value="1"/>
</dbReference>
<dbReference type="Gene3D" id="1.10.3090.10">
    <property type="entry name" value="cca-adding enzyme, domain 2"/>
    <property type="match status" value="1"/>
</dbReference>
<evidence type="ECO:0000256" key="9">
    <source>
        <dbReference type="ARBA" id="ARBA00022842"/>
    </source>
</evidence>
<dbReference type="SUPFAM" id="SSF81891">
    <property type="entry name" value="Poly A polymerase C-terminal region-like"/>
    <property type="match status" value="1"/>
</dbReference>
<gene>
    <name evidence="11" type="primary">cca</name>
    <name evidence="14" type="ORF">D9V69_00290</name>
</gene>
<feature type="binding site" evidence="11">
    <location>
        <position position="140"/>
    </location>
    <ligand>
        <name>ATP</name>
        <dbReference type="ChEBI" id="CHEBI:30616"/>
    </ligand>
</feature>
<feature type="domain" description="Poly A polymerase head" evidence="12">
    <location>
        <begin position="3"/>
        <end position="122"/>
    </location>
</feature>
<comment type="cofactor">
    <cofactor evidence="1 11">
        <name>Mg(2+)</name>
        <dbReference type="ChEBI" id="CHEBI:18420"/>
    </cofactor>
</comment>
<dbReference type="GO" id="GO:0160016">
    <property type="term" value="F:CCACCA tRNA nucleotidyltransferase activity"/>
    <property type="evidence" value="ECO:0007669"/>
    <property type="project" value="RHEA"/>
</dbReference>
<feature type="binding site" evidence="11">
    <location>
        <position position="11"/>
    </location>
    <ligand>
        <name>ATP</name>
        <dbReference type="ChEBI" id="CHEBI:30616"/>
    </ligand>
</feature>
<dbReference type="InterPro" id="IPR002646">
    <property type="entry name" value="PolA_pol_head_dom"/>
</dbReference>
<evidence type="ECO:0000256" key="4">
    <source>
        <dbReference type="ARBA" id="ARBA00022695"/>
    </source>
</evidence>
<comment type="catalytic activity">
    <reaction evidence="11">
        <text>a tRNA precursor + 2 CTP + ATP = a tRNA with a 3' CCA end + 3 diphosphate</text>
        <dbReference type="Rhea" id="RHEA:14433"/>
        <dbReference type="Rhea" id="RHEA-COMP:10465"/>
        <dbReference type="Rhea" id="RHEA-COMP:10468"/>
        <dbReference type="ChEBI" id="CHEBI:30616"/>
        <dbReference type="ChEBI" id="CHEBI:33019"/>
        <dbReference type="ChEBI" id="CHEBI:37563"/>
        <dbReference type="ChEBI" id="CHEBI:74896"/>
        <dbReference type="ChEBI" id="CHEBI:83071"/>
        <dbReference type="EC" id="2.7.7.72"/>
    </reaction>
</comment>
<feature type="binding site" evidence="11">
    <location>
        <position position="140"/>
    </location>
    <ligand>
        <name>CTP</name>
        <dbReference type="ChEBI" id="CHEBI:37563"/>
    </ligand>
</feature>
<keyword evidence="9 11" id="KW-0460">Magnesium</keyword>
<dbReference type="InterPro" id="IPR012006">
    <property type="entry name" value="CCA_bact"/>
</dbReference>
<name>A0A4D6XVI3_9GAMM</name>
<dbReference type="PANTHER" id="PTHR47545:SF1">
    <property type="entry name" value="MULTIFUNCTIONAL CCA PROTEIN"/>
    <property type="match status" value="1"/>
</dbReference>
<dbReference type="HAMAP" id="MF_01262">
    <property type="entry name" value="CCA_bact_type2"/>
    <property type="match status" value="1"/>
</dbReference>
<keyword evidence="5 11" id="KW-0479">Metal-binding</keyword>
<dbReference type="RefSeq" id="WP_158356357.1">
    <property type="nucleotide sequence ID" value="NZ_CP034873.1"/>
</dbReference>
<dbReference type="GO" id="GO:0001680">
    <property type="term" value="P:tRNA 3'-terminal CCA addition"/>
    <property type="evidence" value="ECO:0007669"/>
    <property type="project" value="UniProtKB-UniRule"/>
</dbReference>
<feature type="binding site" evidence="11">
    <location>
        <position position="8"/>
    </location>
    <ligand>
        <name>CTP</name>
        <dbReference type="ChEBI" id="CHEBI:37563"/>
    </ligand>
</feature>
<dbReference type="InterPro" id="IPR043519">
    <property type="entry name" value="NT_sf"/>
</dbReference>
<keyword evidence="4 11" id="KW-0548">Nucleotidyltransferase</keyword>
<protein>
    <recommendedName>
        <fullName evidence="11">CCA-adding enzyme</fullName>
        <ecNumber evidence="11">2.7.7.72</ecNumber>
    </recommendedName>
    <alternativeName>
        <fullName evidence="11">CCA tRNA nucleotidyltransferase</fullName>
    </alternativeName>
    <alternativeName>
        <fullName evidence="11">tRNA CCA-pyrophosphorylase</fullName>
    </alternativeName>
    <alternativeName>
        <fullName evidence="11">tRNA adenylyl-/cytidylyl- transferase</fullName>
    </alternativeName>
    <alternativeName>
        <fullName evidence="11">tRNA nucleotidyltransferase</fullName>
    </alternativeName>
    <alternativeName>
        <fullName evidence="11">tRNA-NT</fullName>
    </alternativeName>
</protein>
<comment type="similarity">
    <text evidence="11">Belongs to the tRNA nucleotidyltransferase/poly(A) polymerase family. Bacterial CCA-adding enzyme type 2 subfamily.</text>
</comment>
<feature type="binding site" evidence="11">
    <location>
        <position position="91"/>
    </location>
    <ligand>
        <name>ATP</name>
        <dbReference type="ChEBI" id="CHEBI:30616"/>
    </ligand>
</feature>
<evidence type="ECO:0000256" key="7">
    <source>
        <dbReference type="ARBA" id="ARBA00022800"/>
    </source>
</evidence>
<dbReference type="GO" id="GO:0000049">
    <property type="term" value="F:tRNA binding"/>
    <property type="evidence" value="ECO:0007669"/>
    <property type="project" value="UniProtKB-UniRule"/>
</dbReference>
<dbReference type="EC" id="2.7.7.72" evidence="11"/>
<dbReference type="EMBL" id="CP034873">
    <property type="protein sequence ID" value="QCI21386.1"/>
    <property type="molecule type" value="Genomic_DNA"/>
</dbReference>
<dbReference type="GO" id="GO:0042245">
    <property type="term" value="P:RNA repair"/>
    <property type="evidence" value="ECO:0007669"/>
    <property type="project" value="UniProtKB-KW"/>
</dbReference>
<accession>A0A4D6XVI3</accession>